<evidence type="ECO:0000313" key="1">
    <source>
        <dbReference type="EMBL" id="JAH82758.1"/>
    </source>
</evidence>
<protein>
    <submittedName>
        <fullName evidence="1">Uncharacterized protein</fullName>
    </submittedName>
</protein>
<dbReference type="EMBL" id="GBXM01025819">
    <property type="protein sequence ID" value="JAH82758.1"/>
    <property type="molecule type" value="Transcribed_RNA"/>
</dbReference>
<proteinExistence type="predicted"/>
<reference evidence="1" key="2">
    <citation type="journal article" date="2015" name="Fish Shellfish Immunol.">
        <title>Early steps in the European eel (Anguilla anguilla)-Vibrio vulnificus interaction in the gills: Role of the RtxA13 toxin.</title>
        <authorList>
            <person name="Callol A."/>
            <person name="Pajuelo D."/>
            <person name="Ebbesson L."/>
            <person name="Teles M."/>
            <person name="MacKenzie S."/>
            <person name="Amaro C."/>
        </authorList>
    </citation>
    <scope>NUCLEOTIDE SEQUENCE</scope>
</reference>
<sequence length="25" mass="2994">MNTFNGRPRFCKFSLTIYSQCFVYA</sequence>
<reference evidence="1" key="1">
    <citation type="submission" date="2014-11" db="EMBL/GenBank/DDBJ databases">
        <authorList>
            <person name="Amaro Gonzalez C."/>
        </authorList>
    </citation>
    <scope>NUCLEOTIDE SEQUENCE</scope>
</reference>
<name>A0A0E9VZX3_ANGAN</name>
<organism evidence="1">
    <name type="scientific">Anguilla anguilla</name>
    <name type="common">European freshwater eel</name>
    <name type="synonym">Muraena anguilla</name>
    <dbReference type="NCBI Taxonomy" id="7936"/>
    <lineage>
        <taxon>Eukaryota</taxon>
        <taxon>Metazoa</taxon>
        <taxon>Chordata</taxon>
        <taxon>Craniata</taxon>
        <taxon>Vertebrata</taxon>
        <taxon>Euteleostomi</taxon>
        <taxon>Actinopterygii</taxon>
        <taxon>Neopterygii</taxon>
        <taxon>Teleostei</taxon>
        <taxon>Anguilliformes</taxon>
        <taxon>Anguillidae</taxon>
        <taxon>Anguilla</taxon>
    </lineage>
</organism>
<accession>A0A0E9VZX3</accession>
<dbReference type="AlphaFoldDB" id="A0A0E9VZX3"/>